<evidence type="ECO:0000313" key="3">
    <source>
        <dbReference type="EMBL" id="ETO04042.1"/>
    </source>
</evidence>
<gene>
    <name evidence="3" type="ORF">RFI_33360</name>
</gene>
<feature type="compositionally biased region" description="Basic and acidic residues" evidence="1">
    <location>
        <begin position="113"/>
        <end position="123"/>
    </location>
</feature>
<protein>
    <submittedName>
        <fullName evidence="3">Uncharacterized protein</fullName>
    </submittedName>
</protein>
<dbReference type="EMBL" id="ASPP01030657">
    <property type="protein sequence ID" value="ETO04042.1"/>
    <property type="molecule type" value="Genomic_DNA"/>
</dbReference>
<feature type="transmembrane region" description="Helical" evidence="2">
    <location>
        <begin position="65"/>
        <end position="84"/>
    </location>
</feature>
<dbReference type="AlphaFoldDB" id="X6LSF1"/>
<sequence>KLKKKKKKQLKRSYVWDETLSSVRGKMLQLLSACLALTTAMSMKDAVIGLILHLYQKGALRLVSLWLFSAIAIIVAVTLSGLIYRKFNRIKADLKRALESYRSWLLDEEEEKEKEKKENKQTRDAPMVEMARVPPTGDKDL</sequence>
<evidence type="ECO:0000313" key="4">
    <source>
        <dbReference type="Proteomes" id="UP000023152"/>
    </source>
</evidence>
<feature type="non-terminal residue" evidence="3">
    <location>
        <position position="141"/>
    </location>
</feature>
<accession>X6LSF1</accession>
<dbReference type="Proteomes" id="UP000023152">
    <property type="component" value="Unassembled WGS sequence"/>
</dbReference>
<feature type="region of interest" description="Disordered" evidence="1">
    <location>
        <begin position="108"/>
        <end position="141"/>
    </location>
</feature>
<organism evidence="3 4">
    <name type="scientific">Reticulomyxa filosa</name>
    <dbReference type="NCBI Taxonomy" id="46433"/>
    <lineage>
        <taxon>Eukaryota</taxon>
        <taxon>Sar</taxon>
        <taxon>Rhizaria</taxon>
        <taxon>Retaria</taxon>
        <taxon>Foraminifera</taxon>
        <taxon>Monothalamids</taxon>
        <taxon>Reticulomyxidae</taxon>
        <taxon>Reticulomyxa</taxon>
    </lineage>
</organism>
<keyword evidence="4" id="KW-1185">Reference proteome</keyword>
<keyword evidence="2" id="KW-1133">Transmembrane helix</keyword>
<reference evidence="3 4" key="1">
    <citation type="journal article" date="2013" name="Curr. Biol.">
        <title>The Genome of the Foraminiferan Reticulomyxa filosa.</title>
        <authorList>
            <person name="Glockner G."/>
            <person name="Hulsmann N."/>
            <person name="Schleicher M."/>
            <person name="Noegel A.A."/>
            <person name="Eichinger L."/>
            <person name="Gallinger C."/>
            <person name="Pawlowski J."/>
            <person name="Sierra R."/>
            <person name="Euteneuer U."/>
            <person name="Pillet L."/>
            <person name="Moustafa A."/>
            <person name="Platzer M."/>
            <person name="Groth M."/>
            <person name="Szafranski K."/>
            <person name="Schliwa M."/>
        </authorList>
    </citation>
    <scope>NUCLEOTIDE SEQUENCE [LARGE SCALE GENOMIC DNA]</scope>
</reference>
<feature type="non-terminal residue" evidence="3">
    <location>
        <position position="1"/>
    </location>
</feature>
<evidence type="ECO:0000256" key="2">
    <source>
        <dbReference type="SAM" id="Phobius"/>
    </source>
</evidence>
<name>X6LSF1_RETFI</name>
<evidence type="ECO:0000256" key="1">
    <source>
        <dbReference type="SAM" id="MobiDB-lite"/>
    </source>
</evidence>
<comment type="caution">
    <text evidence="3">The sequence shown here is derived from an EMBL/GenBank/DDBJ whole genome shotgun (WGS) entry which is preliminary data.</text>
</comment>
<keyword evidence="2" id="KW-0472">Membrane</keyword>
<keyword evidence="2" id="KW-0812">Transmembrane</keyword>
<proteinExistence type="predicted"/>